<evidence type="ECO:0000313" key="3">
    <source>
        <dbReference type="Proteomes" id="UP000296049"/>
    </source>
</evidence>
<feature type="compositionally biased region" description="Basic and acidic residues" evidence="1">
    <location>
        <begin position="53"/>
        <end position="63"/>
    </location>
</feature>
<reference evidence="3" key="1">
    <citation type="journal article" date="2013" name="Nat. Genet.">
        <title>The duck genome and transcriptome provide insight into an avian influenza virus reservoir species.</title>
        <authorList>
            <person name="Huang Y."/>
            <person name="Li Y."/>
            <person name="Burt D.W."/>
            <person name="Chen H."/>
            <person name="Zhang Y."/>
            <person name="Qian W."/>
            <person name="Kim H."/>
            <person name="Gan S."/>
            <person name="Zhao Y."/>
            <person name="Li J."/>
            <person name="Yi K."/>
            <person name="Feng H."/>
            <person name="Zhu P."/>
            <person name="Li B."/>
            <person name="Liu Q."/>
            <person name="Fairley S."/>
            <person name="Magor K.E."/>
            <person name="Du Z."/>
            <person name="Hu X."/>
            <person name="Goodman L."/>
            <person name="Tafer H."/>
            <person name="Vignal A."/>
            <person name="Lee T."/>
            <person name="Kim K.W."/>
            <person name="Sheng Z."/>
            <person name="An Y."/>
            <person name="Searle S."/>
            <person name="Herrero J."/>
            <person name="Groenen M.A."/>
            <person name="Crooijmans R.P."/>
            <person name="Faraut T."/>
            <person name="Cai Q."/>
            <person name="Webster R.G."/>
            <person name="Aldridge J.R."/>
            <person name="Warren W.C."/>
            <person name="Bartschat S."/>
            <person name="Kehr S."/>
            <person name="Marz M."/>
            <person name="Stadler P.F."/>
            <person name="Smith J."/>
            <person name="Kraus R.H."/>
            <person name="Zhao Y."/>
            <person name="Ren L."/>
            <person name="Fei J."/>
            <person name="Morisson M."/>
            <person name="Kaiser P."/>
            <person name="Griffin D.K."/>
            <person name="Rao M."/>
            <person name="Pitel F."/>
            <person name="Wang J."/>
            <person name="Li N."/>
        </authorList>
    </citation>
    <scope>NUCLEOTIDE SEQUENCE [LARGE SCALE GENOMIC DNA]</scope>
</reference>
<feature type="compositionally biased region" description="Polar residues" evidence="1">
    <location>
        <begin position="127"/>
        <end position="137"/>
    </location>
</feature>
<name>R0KBX7_ANAPL</name>
<dbReference type="AlphaFoldDB" id="R0KBX7"/>
<dbReference type="EMBL" id="KB742489">
    <property type="protein sequence ID" value="EOB07856.1"/>
    <property type="molecule type" value="Genomic_DNA"/>
</dbReference>
<feature type="region of interest" description="Disordered" evidence="1">
    <location>
        <begin position="52"/>
        <end position="145"/>
    </location>
</feature>
<evidence type="ECO:0000313" key="2">
    <source>
        <dbReference type="EMBL" id="EOB07856.1"/>
    </source>
</evidence>
<gene>
    <name evidence="2" type="ORF">Anapl_01649</name>
</gene>
<dbReference type="Proteomes" id="UP000296049">
    <property type="component" value="Unassembled WGS sequence"/>
</dbReference>
<keyword evidence="3" id="KW-1185">Reference proteome</keyword>
<feature type="compositionally biased region" description="Basic and acidic residues" evidence="1">
    <location>
        <begin position="99"/>
        <end position="108"/>
    </location>
</feature>
<protein>
    <submittedName>
        <fullName evidence="2">Uncharacterized protein</fullName>
    </submittedName>
</protein>
<feature type="compositionally biased region" description="Polar residues" evidence="1">
    <location>
        <begin position="75"/>
        <end position="89"/>
    </location>
</feature>
<organism evidence="2 3">
    <name type="scientific">Anas platyrhynchos</name>
    <name type="common">Mallard</name>
    <name type="synonym">Anas boschas</name>
    <dbReference type="NCBI Taxonomy" id="8839"/>
    <lineage>
        <taxon>Eukaryota</taxon>
        <taxon>Metazoa</taxon>
        <taxon>Chordata</taxon>
        <taxon>Craniata</taxon>
        <taxon>Vertebrata</taxon>
        <taxon>Euteleostomi</taxon>
        <taxon>Archelosauria</taxon>
        <taxon>Archosauria</taxon>
        <taxon>Dinosauria</taxon>
        <taxon>Saurischia</taxon>
        <taxon>Theropoda</taxon>
        <taxon>Coelurosauria</taxon>
        <taxon>Aves</taxon>
        <taxon>Neognathae</taxon>
        <taxon>Galloanserae</taxon>
        <taxon>Anseriformes</taxon>
        <taxon>Anatidae</taxon>
        <taxon>Anatinae</taxon>
        <taxon>Anas</taxon>
    </lineage>
</organism>
<proteinExistence type="predicted"/>
<accession>R0KBX7</accession>
<sequence>MLRMGNRAKERVHPIINYTFKATAGKQNSHKLTLPTISTIFNTIFNGVQPQTENHEDFRRQTEDNSPFPTEEQMQDCSTYRTNPTVNFSKSKEHRVKHSAAERLKRDAMATAPGGSGTAGGERPTAPTASSTQQRYRSAQKHKLQTKALNYCKAGKRASRQQGEQPSDSIRLRDSGLRLRLLRLSRTEPPAHPWPRRFPASRAVLHAQTPNAAKPQKRRLNCCRAATRQKRKLRAGSVRVAPLPGTRAQPHPLLLTTFLRSKTTALKPPSPQLGELDLAGYRRNYAKHESFTFLPRKRMHIHVLAKVTNNITRRQSRELEKKRTHQVIPSLELAGNNSFILNLYRARKAGECKADAILERNREKSFLFHFPVTEAWCGSSLSLSLGRKEGKIALLPSTS</sequence>
<evidence type="ECO:0000256" key="1">
    <source>
        <dbReference type="SAM" id="MobiDB-lite"/>
    </source>
</evidence>